<evidence type="ECO:0000313" key="6">
    <source>
        <dbReference type="Proteomes" id="UP000185221"/>
    </source>
</evidence>
<evidence type="ECO:0000313" key="5">
    <source>
        <dbReference type="EMBL" id="SIN73204.1"/>
    </source>
</evidence>
<proteinExistence type="predicted"/>
<keyword evidence="3" id="KW-1133">Transmembrane helix</keyword>
<reference evidence="6" key="1">
    <citation type="submission" date="2016-11" db="EMBL/GenBank/DDBJ databases">
        <authorList>
            <person name="Varghese N."/>
            <person name="Submissions S."/>
        </authorList>
    </citation>
    <scope>NUCLEOTIDE SEQUENCE [LARGE SCALE GENOMIC DNA]</scope>
    <source>
        <strain evidence="6">DSM 15292</strain>
    </source>
</reference>
<feature type="domain" description="Bacterial surface antigen (D15)" evidence="4">
    <location>
        <begin position="236"/>
        <end position="437"/>
    </location>
</feature>
<dbReference type="InterPro" id="IPR000184">
    <property type="entry name" value="Bac_surfAg_D15"/>
</dbReference>
<dbReference type="RefSeq" id="WP_084560875.1">
    <property type="nucleotide sequence ID" value="NZ_FSRC01000001.1"/>
</dbReference>
<dbReference type="STRING" id="226505.SAMN05444394_1283"/>
<feature type="transmembrane region" description="Helical" evidence="3">
    <location>
        <begin position="21"/>
        <end position="41"/>
    </location>
</feature>
<evidence type="ECO:0000256" key="1">
    <source>
        <dbReference type="ARBA" id="ARBA00004370"/>
    </source>
</evidence>
<evidence type="ECO:0000256" key="2">
    <source>
        <dbReference type="ARBA" id="ARBA00023136"/>
    </source>
</evidence>
<dbReference type="GO" id="GO:0019867">
    <property type="term" value="C:outer membrane"/>
    <property type="evidence" value="ECO:0007669"/>
    <property type="project" value="InterPro"/>
</dbReference>
<evidence type="ECO:0000256" key="3">
    <source>
        <dbReference type="SAM" id="Phobius"/>
    </source>
</evidence>
<dbReference type="EMBL" id="FSRC01000001">
    <property type="protein sequence ID" value="SIN73204.1"/>
    <property type="molecule type" value="Genomic_DNA"/>
</dbReference>
<dbReference type="OrthoDB" id="621220at2"/>
<dbReference type="AlphaFoldDB" id="A0A1N6DRA3"/>
<organism evidence="5 6">
    <name type="scientific">Algoriphagus halophilus</name>
    <dbReference type="NCBI Taxonomy" id="226505"/>
    <lineage>
        <taxon>Bacteria</taxon>
        <taxon>Pseudomonadati</taxon>
        <taxon>Bacteroidota</taxon>
        <taxon>Cytophagia</taxon>
        <taxon>Cytophagales</taxon>
        <taxon>Cyclobacteriaceae</taxon>
        <taxon>Algoriphagus</taxon>
    </lineage>
</organism>
<dbReference type="Gene3D" id="2.40.160.50">
    <property type="entry name" value="membrane protein fhac: a member of the omp85/tpsb transporter family"/>
    <property type="match status" value="1"/>
</dbReference>
<keyword evidence="6" id="KW-1185">Reference proteome</keyword>
<dbReference type="Proteomes" id="UP000185221">
    <property type="component" value="Unassembled WGS sequence"/>
</dbReference>
<gene>
    <name evidence="5" type="ORF">SAMN05444394_1283</name>
</gene>
<keyword evidence="3" id="KW-0812">Transmembrane</keyword>
<dbReference type="Pfam" id="PF01103">
    <property type="entry name" value="Omp85"/>
    <property type="match status" value="1"/>
</dbReference>
<sequence length="439" mass="50204">MNREIGFNTNLERIIFSIINLKKYSCLVWVVIGVLFLGTGIRSEARQLFKKDSTKAEVKPYKLYFIPLPALSYNPAFGFIYGVAASSNILIGDPKDTKLSSGFLNATYSSKKQLILSLKTTIYTNHNNWILLGDWRFLDSSQPTYGLGTGKQTEILVNEKQDGFELGDYKDGVDLAELMEFNLIRFHQVALRKVNKDLYAGLGYHVDRYTEIQDNLLDLELDPPRITNHFAYNTLHDFDLEKYTITGPSLNVVLDTRDNVNFPFKGRYAFAQYRFLPSWLGSDKSTHAWWFEYRQYWNVSKKVERNTIALWAYANITPFGKLPYMGLPALGWDQLGRSGRAYPQGRFRGENLFYSELEYRFRIPLMNKNPDFLGGVIFANSTSASSLDQDVKLFQTIKGGAGVGLRFMFQKATRSNVTLDYGIGSDGKGAIYFNLNEYF</sequence>
<protein>
    <submittedName>
        <fullName evidence="5">Surface antigen</fullName>
    </submittedName>
</protein>
<evidence type="ECO:0000259" key="4">
    <source>
        <dbReference type="Pfam" id="PF01103"/>
    </source>
</evidence>
<name>A0A1N6DRA3_9BACT</name>
<comment type="subcellular location">
    <subcellularLocation>
        <location evidence="1">Membrane</location>
    </subcellularLocation>
</comment>
<accession>A0A1N6DRA3</accession>
<keyword evidence="2 3" id="KW-0472">Membrane</keyword>